<gene>
    <name evidence="2" type="ORF">H4Q32_027624</name>
</gene>
<evidence type="ECO:0000313" key="2">
    <source>
        <dbReference type="EMBL" id="KAI2661024.1"/>
    </source>
</evidence>
<dbReference type="Proteomes" id="UP000830375">
    <property type="component" value="Unassembled WGS sequence"/>
</dbReference>
<dbReference type="SUPFAM" id="SSF53098">
    <property type="entry name" value="Ribonuclease H-like"/>
    <property type="match status" value="1"/>
</dbReference>
<organism evidence="2 3">
    <name type="scientific">Labeo rohita</name>
    <name type="common">Indian major carp</name>
    <name type="synonym">Cyprinus rohita</name>
    <dbReference type="NCBI Taxonomy" id="84645"/>
    <lineage>
        <taxon>Eukaryota</taxon>
        <taxon>Metazoa</taxon>
        <taxon>Chordata</taxon>
        <taxon>Craniata</taxon>
        <taxon>Vertebrata</taxon>
        <taxon>Euteleostomi</taxon>
        <taxon>Actinopterygii</taxon>
        <taxon>Neopterygii</taxon>
        <taxon>Teleostei</taxon>
        <taxon>Ostariophysi</taxon>
        <taxon>Cypriniformes</taxon>
        <taxon>Cyprinidae</taxon>
        <taxon>Labeoninae</taxon>
        <taxon>Labeonini</taxon>
        <taxon>Labeo</taxon>
    </lineage>
</organism>
<comment type="caution">
    <text evidence="2">The sequence shown here is derived from an EMBL/GenBank/DDBJ whole genome shotgun (WGS) entry which is preliminary data.</text>
</comment>
<name>A0ABQ8MDU1_LABRO</name>
<evidence type="ECO:0000313" key="3">
    <source>
        <dbReference type="Proteomes" id="UP000830375"/>
    </source>
</evidence>
<dbReference type="InterPro" id="IPR012337">
    <property type="entry name" value="RNaseH-like_sf"/>
</dbReference>
<evidence type="ECO:0000256" key="1">
    <source>
        <dbReference type="SAM" id="MobiDB-lite"/>
    </source>
</evidence>
<dbReference type="EMBL" id="JACTAM010000009">
    <property type="protein sequence ID" value="KAI2661024.1"/>
    <property type="molecule type" value="Genomic_DNA"/>
</dbReference>
<proteinExistence type="predicted"/>
<accession>A0ABQ8MDU1</accession>
<keyword evidence="3" id="KW-1185">Reference proteome</keyword>
<dbReference type="PANTHER" id="PTHR47501">
    <property type="entry name" value="TRANSPOSASE-RELATED"/>
    <property type="match status" value="1"/>
</dbReference>
<reference evidence="2 3" key="1">
    <citation type="submission" date="2022-01" db="EMBL/GenBank/DDBJ databases">
        <title>A high-quality chromosome-level genome assembly of rohu carp, Labeo rohita.</title>
        <authorList>
            <person name="Arick M.A. II"/>
            <person name="Hsu C.-Y."/>
            <person name="Magbanua Z."/>
            <person name="Pechanova O."/>
            <person name="Grover C."/>
            <person name="Miller E."/>
            <person name="Thrash A."/>
            <person name="Ezzel L."/>
            <person name="Alam S."/>
            <person name="Benzie J."/>
            <person name="Hamilton M."/>
            <person name="Karsi A."/>
            <person name="Lawrence M.L."/>
            <person name="Peterson D.G."/>
        </authorList>
    </citation>
    <scope>NUCLEOTIDE SEQUENCE [LARGE SCALE GENOMIC DNA]</scope>
    <source>
        <strain evidence="3">BAU-BD-2019</strain>
        <tissue evidence="2">Blood</tissue>
    </source>
</reference>
<evidence type="ECO:0008006" key="4">
    <source>
        <dbReference type="Google" id="ProtNLM"/>
    </source>
</evidence>
<protein>
    <recommendedName>
        <fullName evidence="4">Zinc finger BED domain-containing 1-like protein</fullName>
    </recommendedName>
</protein>
<sequence>MASVDNETEGVSNVKMTENRDFPDHPWPYMREMFKFVEGFLANALGIRKHATHMETYTQLTSTALKRKTSDAGPSSKQMKFVIEQEVFKTVVNLLQPSVVVMSRGTVKIKGEKATQKMKNNLKEAMSALNKIHTEFNICEKIVCTTTDNSSNFLKAFTIYGELDENNNPESVEGARPSQMGERETETMLDQDNGLEYQLPKHHRCVCHLLNLLSTVDVLIANSNSTPHFLSLWNRSARSITAADIIKENCKLQLLRPNDTRWNFLFLAVERIVRIVREQGERAITAVCNELAFLEEYAKTMSPFAKALDVLQGEVGTYNNTSEEQTSTHLNFLQVMCTIA</sequence>
<feature type="region of interest" description="Disordered" evidence="1">
    <location>
        <begin position="1"/>
        <end position="22"/>
    </location>
</feature>
<dbReference type="PANTHER" id="PTHR47501:SF5">
    <property type="entry name" value="HAT C-TERMINAL DIMERISATION DOMAIN-CONTAINING PROTEIN"/>
    <property type="match status" value="1"/>
</dbReference>
<feature type="region of interest" description="Disordered" evidence="1">
    <location>
        <begin position="166"/>
        <end position="187"/>
    </location>
</feature>